<reference evidence="1 2" key="1">
    <citation type="submission" date="2017-01" db="EMBL/GenBank/DDBJ databases">
        <title>Genome Analysis of Deinococcus marmoris KOPRI26562.</title>
        <authorList>
            <person name="Kim J.H."/>
            <person name="Oh H.-M."/>
        </authorList>
    </citation>
    <scope>NUCLEOTIDE SEQUENCE [LARGE SCALE GENOMIC DNA]</scope>
    <source>
        <strain evidence="1 2">KOPRI26562</strain>
    </source>
</reference>
<keyword evidence="2" id="KW-1185">Reference proteome</keyword>
<sequence>MGRVLEAHWVNPNAVQPLWSLPVTPIDFPLPVRTHDAAQVDAQADADTWGFPWLPGGRN</sequence>
<comment type="caution">
    <text evidence="1">The sequence shown here is derived from an EMBL/GenBank/DDBJ whole genome shotgun (WGS) entry which is preliminary data.</text>
</comment>
<dbReference type="RefSeq" id="WP_254843141.1">
    <property type="nucleotide sequence ID" value="NZ_MSTI01000077.1"/>
</dbReference>
<dbReference type="EMBL" id="MSTI01000077">
    <property type="protein sequence ID" value="OLV18093.1"/>
    <property type="molecule type" value="Genomic_DNA"/>
</dbReference>
<dbReference type="STRING" id="249408.BOO71_0007336"/>
<accession>A0A1U7NYU9</accession>
<name>A0A1U7NYU9_9DEIO</name>
<evidence type="ECO:0000313" key="1">
    <source>
        <dbReference type="EMBL" id="OLV18093.1"/>
    </source>
</evidence>
<organism evidence="1 2">
    <name type="scientific">Deinococcus marmoris</name>
    <dbReference type="NCBI Taxonomy" id="249408"/>
    <lineage>
        <taxon>Bacteria</taxon>
        <taxon>Thermotogati</taxon>
        <taxon>Deinococcota</taxon>
        <taxon>Deinococci</taxon>
        <taxon>Deinococcales</taxon>
        <taxon>Deinococcaceae</taxon>
        <taxon>Deinococcus</taxon>
    </lineage>
</organism>
<proteinExistence type="predicted"/>
<dbReference type="Proteomes" id="UP000186607">
    <property type="component" value="Unassembled WGS sequence"/>
</dbReference>
<dbReference type="AlphaFoldDB" id="A0A1U7NYU9"/>
<gene>
    <name evidence="1" type="ORF">BOO71_0007336</name>
</gene>
<evidence type="ECO:0000313" key="2">
    <source>
        <dbReference type="Proteomes" id="UP000186607"/>
    </source>
</evidence>
<protein>
    <submittedName>
        <fullName evidence="1">Uncharacterized protein</fullName>
    </submittedName>
</protein>